<dbReference type="Gene3D" id="1.10.10.10">
    <property type="entry name" value="Winged helix-like DNA-binding domain superfamily/Winged helix DNA-binding domain"/>
    <property type="match status" value="1"/>
</dbReference>
<dbReference type="EMBL" id="DYWQ01000138">
    <property type="protein sequence ID" value="HJF45909.1"/>
    <property type="molecule type" value="Genomic_DNA"/>
</dbReference>
<dbReference type="InterPro" id="IPR009057">
    <property type="entry name" value="Homeodomain-like_sf"/>
</dbReference>
<dbReference type="GO" id="GO:0004803">
    <property type="term" value="F:transposase activity"/>
    <property type="evidence" value="ECO:0007669"/>
    <property type="project" value="InterPro"/>
</dbReference>
<name>A0A921KM19_9ACTN</name>
<reference evidence="1" key="2">
    <citation type="submission" date="2021-09" db="EMBL/GenBank/DDBJ databases">
        <authorList>
            <person name="Gilroy R."/>
        </authorList>
    </citation>
    <scope>NUCLEOTIDE SEQUENCE</scope>
    <source>
        <strain evidence="1">CHK124-7917</strain>
    </source>
</reference>
<dbReference type="Pfam" id="PF01527">
    <property type="entry name" value="HTH_Tnp_1"/>
    <property type="match status" value="1"/>
</dbReference>
<dbReference type="RefSeq" id="WP_274959562.1">
    <property type="nucleotide sequence ID" value="NZ_DYWQ01000138.1"/>
</dbReference>
<dbReference type="GO" id="GO:0003677">
    <property type="term" value="F:DNA binding"/>
    <property type="evidence" value="ECO:0007669"/>
    <property type="project" value="InterPro"/>
</dbReference>
<dbReference type="SUPFAM" id="SSF46689">
    <property type="entry name" value="Homeodomain-like"/>
    <property type="match status" value="1"/>
</dbReference>
<protein>
    <submittedName>
        <fullName evidence="1">Transposase</fullName>
    </submittedName>
</protein>
<dbReference type="InterPro" id="IPR002514">
    <property type="entry name" value="Transposase_8"/>
</dbReference>
<dbReference type="InterPro" id="IPR036388">
    <property type="entry name" value="WH-like_DNA-bd_sf"/>
</dbReference>
<evidence type="ECO:0000313" key="1">
    <source>
        <dbReference type="EMBL" id="HJF45909.1"/>
    </source>
</evidence>
<accession>A0A921KM19</accession>
<dbReference type="AlphaFoldDB" id="A0A921KM19"/>
<evidence type="ECO:0000313" key="2">
    <source>
        <dbReference type="Proteomes" id="UP000697330"/>
    </source>
</evidence>
<dbReference type="Proteomes" id="UP000697330">
    <property type="component" value="Unassembled WGS sequence"/>
</dbReference>
<gene>
    <name evidence="1" type="ORF">K8U72_09040</name>
</gene>
<proteinExistence type="predicted"/>
<dbReference type="GO" id="GO:0006313">
    <property type="term" value="P:DNA transposition"/>
    <property type="evidence" value="ECO:0007669"/>
    <property type="project" value="InterPro"/>
</dbReference>
<reference evidence="1" key="1">
    <citation type="journal article" date="2021" name="PeerJ">
        <title>Extensive microbial diversity within the chicken gut microbiome revealed by metagenomics and culture.</title>
        <authorList>
            <person name="Gilroy R."/>
            <person name="Ravi A."/>
            <person name="Getino M."/>
            <person name="Pursley I."/>
            <person name="Horton D.L."/>
            <person name="Alikhan N.F."/>
            <person name="Baker D."/>
            <person name="Gharbi K."/>
            <person name="Hall N."/>
            <person name="Watson M."/>
            <person name="Adriaenssens E.M."/>
            <person name="Foster-Nyarko E."/>
            <person name="Jarju S."/>
            <person name="Secka A."/>
            <person name="Antonio M."/>
            <person name="Oren A."/>
            <person name="Chaudhuri R.R."/>
            <person name="La Ragione R."/>
            <person name="Hildebrand F."/>
            <person name="Pallen M.J."/>
        </authorList>
    </citation>
    <scope>NUCLEOTIDE SEQUENCE</scope>
    <source>
        <strain evidence="1">CHK124-7917</strain>
    </source>
</reference>
<organism evidence="1 2">
    <name type="scientific">Thermophilibacter provencensis</name>
    <dbReference type="NCBI Taxonomy" id="1852386"/>
    <lineage>
        <taxon>Bacteria</taxon>
        <taxon>Bacillati</taxon>
        <taxon>Actinomycetota</taxon>
        <taxon>Coriobacteriia</taxon>
        <taxon>Coriobacteriales</taxon>
        <taxon>Atopobiaceae</taxon>
        <taxon>Thermophilibacter</taxon>
    </lineage>
</organism>
<comment type="caution">
    <text evidence="1">The sequence shown here is derived from an EMBL/GenBank/DDBJ whole genome shotgun (WGS) entry which is preliminary data.</text>
</comment>
<sequence length="101" mass="11357">MVEKKRRAQRSYTEKFKREAAQRVVASGEPVKVCARKLDVPPTTLDRWVKRFGKALAKSSTAGGGGSDAAALERRVAELEEENAFLGRMVDYLVRKIREPH</sequence>